<evidence type="ECO:0000259" key="9">
    <source>
        <dbReference type="SMART" id="SM01097"/>
    </source>
</evidence>
<comment type="caution">
    <text evidence="10">The sequence shown here is derived from an EMBL/GenBank/DDBJ whole genome shotgun (WGS) entry which is preliminary data.</text>
</comment>
<dbReference type="NCBIfam" id="NF009475">
    <property type="entry name" value="PRK12838.1"/>
    <property type="match status" value="1"/>
</dbReference>
<dbReference type="Gene3D" id="3.40.50.880">
    <property type="match status" value="1"/>
</dbReference>
<organism evidence="10 11">
    <name type="scientific">Lacticaseibacillus pantheris DSM 15945 = JCM 12539 = NBRC 106106</name>
    <dbReference type="NCBI Taxonomy" id="1423783"/>
    <lineage>
        <taxon>Bacteria</taxon>
        <taxon>Bacillati</taxon>
        <taxon>Bacillota</taxon>
        <taxon>Bacilli</taxon>
        <taxon>Lactobacillales</taxon>
        <taxon>Lactobacillaceae</taxon>
        <taxon>Lacticaseibacillus</taxon>
    </lineage>
</organism>
<keyword evidence="8" id="KW-0028">Amino-acid biosynthesis</keyword>
<evidence type="ECO:0000256" key="6">
    <source>
        <dbReference type="ARBA" id="ARBA00022962"/>
    </source>
</evidence>
<name>A0A0R1U2H2_9LACO</name>
<evidence type="ECO:0000256" key="7">
    <source>
        <dbReference type="ARBA" id="ARBA00048816"/>
    </source>
</evidence>
<dbReference type="InterPro" id="IPR035686">
    <property type="entry name" value="CPSase_GATase1"/>
</dbReference>
<keyword evidence="5 8" id="KW-0067">ATP-binding</keyword>
<comment type="catalytic activity">
    <reaction evidence="8">
        <text>L-glutamine + H2O = L-glutamate + NH4(+)</text>
        <dbReference type="Rhea" id="RHEA:15889"/>
        <dbReference type="ChEBI" id="CHEBI:15377"/>
        <dbReference type="ChEBI" id="CHEBI:28938"/>
        <dbReference type="ChEBI" id="CHEBI:29985"/>
        <dbReference type="ChEBI" id="CHEBI:58359"/>
    </reaction>
</comment>
<dbReference type="InterPro" id="IPR050472">
    <property type="entry name" value="Anth_synth/Amidotransfase"/>
</dbReference>
<comment type="catalytic activity">
    <reaction evidence="7 8">
        <text>hydrogencarbonate + L-glutamine + 2 ATP + H2O = carbamoyl phosphate + L-glutamate + 2 ADP + phosphate + 2 H(+)</text>
        <dbReference type="Rhea" id="RHEA:18633"/>
        <dbReference type="ChEBI" id="CHEBI:15377"/>
        <dbReference type="ChEBI" id="CHEBI:15378"/>
        <dbReference type="ChEBI" id="CHEBI:17544"/>
        <dbReference type="ChEBI" id="CHEBI:29985"/>
        <dbReference type="ChEBI" id="CHEBI:30616"/>
        <dbReference type="ChEBI" id="CHEBI:43474"/>
        <dbReference type="ChEBI" id="CHEBI:58228"/>
        <dbReference type="ChEBI" id="CHEBI:58359"/>
        <dbReference type="ChEBI" id="CHEBI:456216"/>
        <dbReference type="EC" id="6.3.5.5"/>
    </reaction>
</comment>
<dbReference type="PRINTS" id="PR00096">
    <property type="entry name" value="GATASE"/>
</dbReference>
<gene>
    <name evidence="8" type="primary">carA</name>
    <name evidence="10" type="ORF">FC50_GL001624</name>
</gene>
<reference evidence="10 11" key="1">
    <citation type="journal article" date="2015" name="Genome Announc.">
        <title>Expanding the biotechnology potential of lactobacilli through comparative genomics of 213 strains and associated genera.</title>
        <authorList>
            <person name="Sun Z."/>
            <person name="Harris H.M."/>
            <person name="McCann A."/>
            <person name="Guo C."/>
            <person name="Argimon S."/>
            <person name="Zhang W."/>
            <person name="Yang X."/>
            <person name="Jeffery I.B."/>
            <person name="Cooney J.C."/>
            <person name="Kagawa T.F."/>
            <person name="Liu W."/>
            <person name="Song Y."/>
            <person name="Salvetti E."/>
            <person name="Wrobel A."/>
            <person name="Rasinkangas P."/>
            <person name="Parkhill J."/>
            <person name="Rea M.C."/>
            <person name="O'Sullivan O."/>
            <person name="Ritari J."/>
            <person name="Douillard F.P."/>
            <person name="Paul Ross R."/>
            <person name="Yang R."/>
            <person name="Briner A.E."/>
            <person name="Felis G.E."/>
            <person name="de Vos W.M."/>
            <person name="Barrangou R."/>
            <person name="Klaenhammer T.R."/>
            <person name="Caufield P.W."/>
            <person name="Cui Y."/>
            <person name="Zhang H."/>
            <person name="O'Toole P.W."/>
        </authorList>
    </citation>
    <scope>NUCLEOTIDE SEQUENCE [LARGE SCALE GENOMIC DNA]</scope>
    <source>
        <strain evidence="10 11">DSM 15945</strain>
    </source>
</reference>
<keyword evidence="3 8" id="KW-0436">Ligase</keyword>
<dbReference type="UniPathway" id="UPA00068">
    <property type="reaction ID" value="UER00171"/>
</dbReference>
<comment type="subunit">
    <text evidence="8">Composed of two chains; the small (or glutamine) chain promotes the hydrolysis of glutamine to ammonia, which is used by the large (or ammonia) chain to synthesize carbamoyl phosphate. Tetramer of heterodimers (alpha,beta)4.</text>
</comment>
<feature type="region of interest" description="CPSase" evidence="8">
    <location>
        <begin position="1"/>
        <end position="171"/>
    </location>
</feature>
<evidence type="ECO:0000313" key="10">
    <source>
        <dbReference type="EMBL" id="KRL85459.1"/>
    </source>
</evidence>
<evidence type="ECO:0000256" key="2">
    <source>
        <dbReference type="ARBA" id="ARBA00007800"/>
    </source>
</evidence>
<dbReference type="UniPathway" id="UPA00070">
    <property type="reaction ID" value="UER00115"/>
</dbReference>
<dbReference type="GO" id="GO:0005524">
    <property type="term" value="F:ATP binding"/>
    <property type="evidence" value="ECO:0007669"/>
    <property type="project" value="UniProtKB-UniRule"/>
</dbReference>
<dbReference type="Pfam" id="PF00988">
    <property type="entry name" value="CPSase_sm_chain"/>
    <property type="match status" value="1"/>
</dbReference>
<dbReference type="PANTHER" id="PTHR43418">
    <property type="entry name" value="MULTIFUNCTIONAL TRYPTOPHAN BIOSYNTHESIS PROTEIN-RELATED"/>
    <property type="match status" value="1"/>
</dbReference>
<keyword evidence="8" id="KW-0055">Arginine biosynthesis</keyword>
<feature type="binding site" evidence="8">
    <location>
        <position position="292"/>
    </location>
    <ligand>
        <name>L-glutamine</name>
        <dbReference type="ChEBI" id="CHEBI:58359"/>
    </ligand>
</feature>
<sequence>MNPMQRYLILEDGTAFAGTGFGASIVSSGELVIQTGMTGYQETITDKVNTGCIIAFTVPTVGLVGVNRDNYESIDPSIRGVVVNELAHVTAHQGGKMSLADFLDQLGIPGITQIDVRALRRHIDATGPQKASIVDAADEHAFDQLRALVLPHNQVQQVSTERPYPSPGTGRNIVVVDFGLKHSLLREFAVRDCNLTIVPATTTAERILNLDPDGVVLSDGPGDPEDSQGALPMISGIQEHLPLLSIGLGYELFAMANGATTKRLAHEHHGLNFAVREVATGRIDITSHDHSFTVDPASLEHNEELLITHLNILDQTVEGLRHRRFPAYGVQFQPEGAPGSNDADHVLTEFMELIDAEKDKAGKEATRYE</sequence>
<dbReference type="GO" id="GO:0004359">
    <property type="term" value="F:glutaminase activity"/>
    <property type="evidence" value="ECO:0007669"/>
    <property type="project" value="RHEA"/>
</dbReference>
<dbReference type="PROSITE" id="PS51273">
    <property type="entry name" value="GATASE_TYPE_1"/>
    <property type="match status" value="1"/>
</dbReference>
<dbReference type="InterPro" id="IPR029062">
    <property type="entry name" value="Class_I_gatase-like"/>
</dbReference>
<dbReference type="EC" id="6.3.5.5" evidence="8"/>
<dbReference type="Pfam" id="PF00117">
    <property type="entry name" value="GATase"/>
    <property type="match status" value="1"/>
</dbReference>
<dbReference type="AlphaFoldDB" id="A0A0R1U2H2"/>
<comment type="caution">
    <text evidence="8">Lacks conserved residue(s) required for the propagation of feature annotation.</text>
</comment>
<keyword evidence="8" id="KW-0665">Pyrimidine biosynthesis</keyword>
<dbReference type="GO" id="GO:0006541">
    <property type="term" value="P:glutamine metabolic process"/>
    <property type="evidence" value="ECO:0007669"/>
    <property type="project" value="InterPro"/>
</dbReference>
<dbReference type="SUPFAM" id="SSF52021">
    <property type="entry name" value="Carbamoyl phosphate synthetase, small subunit N-terminal domain"/>
    <property type="match status" value="1"/>
</dbReference>
<dbReference type="Gene3D" id="3.50.30.20">
    <property type="entry name" value="Carbamoyl-phosphate synthase small subunit, N-terminal domain"/>
    <property type="match status" value="1"/>
</dbReference>
<feature type="active site" evidence="8">
    <location>
        <position position="335"/>
    </location>
</feature>
<dbReference type="Proteomes" id="UP000051922">
    <property type="component" value="Unassembled WGS sequence"/>
</dbReference>
<dbReference type="STRING" id="1423783.FC50_GL001624"/>
<evidence type="ECO:0000256" key="8">
    <source>
        <dbReference type="HAMAP-Rule" id="MF_01209"/>
    </source>
</evidence>
<dbReference type="CDD" id="cd01744">
    <property type="entry name" value="GATase1_CPSase"/>
    <property type="match status" value="1"/>
</dbReference>
<dbReference type="GO" id="GO:0044205">
    <property type="term" value="P:'de novo' UMP biosynthetic process"/>
    <property type="evidence" value="ECO:0007669"/>
    <property type="project" value="UniProtKB-UniRule"/>
</dbReference>
<dbReference type="SUPFAM" id="SSF52317">
    <property type="entry name" value="Class I glutamine amidotransferase-like"/>
    <property type="match status" value="1"/>
</dbReference>
<feature type="binding site" evidence="8">
    <location>
        <position position="220"/>
    </location>
    <ligand>
        <name>L-glutamine</name>
        <dbReference type="ChEBI" id="CHEBI:58359"/>
    </ligand>
</feature>
<evidence type="ECO:0000256" key="4">
    <source>
        <dbReference type="ARBA" id="ARBA00022741"/>
    </source>
</evidence>
<dbReference type="GO" id="GO:0004088">
    <property type="term" value="F:carbamoyl-phosphate synthase (glutamine-hydrolyzing) activity"/>
    <property type="evidence" value="ECO:0007669"/>
    <property type="project" value="UniProtKB-UniRule"/>
</dbReference>
<evidence type="ECO:0000256" key="3">
    <source>
        <dbReference type="ARBA" id="ARBA00022598"/>
    </source>
</evidence>
<feature type="domain" description="Carbamoyl-phosphate synthase small subunit N-terminal" evidence="9">
    <location>
        <begin position="4"/>
        <end position="134"/>
    </location>
</feature>
<keyword evidence="4 8" id="KW-0547">Nucleotide-binding</keyword>
<keyword evidence="6 8" id="KW-0315">Glutamine amidotransferase</keyword>
<dbReference type="HAMAP" id="MF_01209">
    <property type="entry name" value="CPSase_S_chain"/>
    <property type="match status" value="1"/>
</dbReference>
<comment type="pathway">
    <text evidence="8">Pyrimidine metabolism; UMP biosynthesis via de novo pathway; (S)-dihydroorotate from bicarbonate: step 1/3.</text>
</comment>
<comment type="pathway">
    <text evidence="1 8">Amino-acid biosynthesis; L-arginine biosynthesis; carbamoyl phosphate from bicarbonate: step 1/1.</text>
</comment>
<dbReference type="InterPro" id="IPR006274">
    <property type="entry name" value="CarbamoylP_synth_ssu"/>
</dbReference>
<evidence type="ECO:0000256" key="5">
    <source>
        <dbReference type="ARBA" id="ARBA00022840"/>
    </source>
</evidence>
<evidence type="ECO:0000256" key="1">
    <source>
        <dbReference type="ARBA" id="ARBA00005077"/>
    </source>
</evidence>
<dbReference type="PATRIC" id="fig|1423783.4.peg.1667"/>
<dbReference type="NCBIfam" id="TIGR01368">
    <property type="entry name" value="CPSaseIIsmall"/>
    <property type="match status" value="1"/>
</dbReference>
<proteinExistence type="inferred from homology"/>
<feature type="binding site" evidence="8">
    <location>
        <position position="248"/>
    </location>
    <ligand>
        <name>L-glutamine</name>
        <dbReference type="ChEBI" id="CHEBI:58359"/>
    </ligand>
</feature>
<dbReference type="SMART" id="SM01097">
    <property type="entry name" value="CPSase_sm_chain"/>
    <property type="match status" value="1"/>
</dbReference>
<comment type="similarity">
    <text evidence="2 8">Belongs to the CarA family.</text>
</comment>
<keyword evidence="11" id="KW-1185">Reference proteome</keyword>
<evidence type="ECO:0000313" key="11">
    <source>
        <dbReference type="Proteomes" id="UP000051922"/>
    </source>
</evidence>
<dbReference type="PANTHER" id="PTHR43418:SF7">
    <property type="entry name" value="CARBAMOYL-PHOSPHATE SYNTHASE SMALL CHAIN"/>
    <property type="match status" value="1"/>
</dbReference>
<dbReference type="InterPro" id="IPR002474">
    <property type="entry name" value="CarbamoylP_synth_ssu_N"/>
</dbReference>
<dbReference type="InterPro" id="IPR036480">
    <property type="entry name" value="CarbP_synth_ssu_N_sf"/>
</dbReference>
<dbReference type="GO" id="GO:0006207">
    <property type="term" value="P:'de novo' pyrimidine nucleobase biosynthetic process"/>
    <property type="evidence" value="ECO:0007669"/>
    <property type="project" value="InterPro"/>
</dbReference>
<comment type="function">
    <text evidence="8">Small subunit of the glutamine-dependent carbamoyl phosphate synthetase (CPSase). CPSase catalyzes the formation of carbamoyl phosphate from the ammonia moiety of glutamine, carbonate, and phosphate donated by ATP, constituting the first step of 2 biosynthetic pathways, one leading to arginine and/or urea and the other to pyrimidine nucleotides. The small subunit (glutamine amidotransferase) binds and cleaves glutamine to supply the large subunit with the substrate ammonia.</text>
</comment>
<dbReference type="EMBL" id="AZFJ01000052">
    <property type="protein sequence ID" value="KRL85459.1"/>
    <property type="molecule type" value="Genomic_DNA"/>
</dbReference>
<protein>
    <recommendedName>
        <fullName evidence="8">Carbamoyl phosphate synthase small chain</fullName>
        <ecNumber evidence="8">6.3.5.5</ecNumber>
    </recommendedName>
    <alternativeName>
        <fullName evidence="8">Carbamoyl phosphate synthetase glutamine chain</fullName>
    </alternativeName>
</protein>
<accession>A0A0R1U2H2</accession>
<dbReference type="GO" id="GO:0006526">
    <property type="term" value="P:L-arginine biosynthetic process"/>
    <property type="evidence" value="ECO:0007669"/>
    <property type="project" value="UniProtKB-UniRule"/>
</dbReference>
<dbReference type="PRINTS" id="PR00099">
    <property type="entry name" value="CPSGATASE"/>
</dbReference>
<dbReference type="InterPro" id="IPR017926">
    <property type="entry name" value="GATASE"/>
</dbReference>
<feature type="binding site" evidence="8">
    <location>
        <position position="222"/>
    </location>
    <ligand>
        <name>L-glutamine</name>
        <dbReference type="ChEBI" id="CHEBI:58359"/>
    </ligand>
</feature>